<keyword evidence="2" id="KW-0472">Membrane</keyword>
<keyword evidence="2" id="KW-1133">Transmembrane helix</keyword>
<evidence type="ECO:0000313" key="5">
    <source>
        <dbReference type="Proteomes" id="UP000683360"/>
    </source>
</evidence>
<reference evidence="4" key="1">
    <citation type="submission" date="2021-03" db="EMBL/GenBank/DDBJ databases">
        <authorList>
            <person name="Bekaert M."/>
        </authorList>
    </citation>
    <scope>NUCLEOTIDE SEQUENCE</scope>
</reference>
<keyword evidence="3" id="KW-0732">Signal</keyword>
<comment type="caution">
    <text evidence="4">The sequence shown here is derived from an EMBL/GenBank/DDBJ whole genome shotgun (WGS) entry which is preliminary data.</text>
</comment>
<dbReference type="AlphaFoldDB" id="A0A8S3VKY1"/>
<name>A0A8S3VKY1_MYTED</name>
<keyword evidence="2" id="KW-0812">Transmembrane</keyword>
<dbReference type="OrthoDB" id="10364747at2759"/>
<feature type="chain" id="PRO_5035915716" evidence="3">
    <location>
        <begin position="24"/>
        <end position="270"/>
    </location>
</feature>
<keyword evidence="5" id="KW-1185">Reference proteome</keyword>
<proteinExistence type="predicted"/>
<dbReference type="Proteomes" id="UP000683360">
    <property type="component" value="Unassembled WGS sequence"/>
</dbReference>
<evidence type="ECO:0000256" key="2">
    <source>
        <dbReference type="SAM" id="Phobius"/>
    </source>
</evidence>
<feature type="transmembrane region" description="Helical" evidence="2">
    <location>
        <begin position="168"/>
        <end position="191"/>
    </location>
</feature>
<evidence type="ECO:0000313" key="4">
    <source>
        <dbReference type="EMBL" id="CAG2254289.1"/>
    </source>
</evidence>
<sequence length="270" mass="29945">MIQPIRSLNFLFLVLCLITWGKSTDTQGTGIVYTSDKHICLNVTWKLEKRDVYVNVSTVLKTGDGKAITNVISSGLVNVTTTTEICCPGFYTKKKGRCKNYSKTPRPQLTRKRSAPSTATETDHGIKYNITTVHPCDICEQFGSCSNEPGCVLSAGHGSGSSHKTDNWTIISIVLSISVIGNVIAFVLGFIRYQRRRQRNLSQTAPVIKLTNDVNNGGENIMAESSHEYLQMTDDCHSYNALNNNRAYVSMYNELNVTHEYTDAFTPNGN</sequence>
<protein>
    <submittedName>
        <fullName evidence="4">Uncharacterized protein</fullName>
    </submittedName>
</protein>
<organism evidence="4 5">
    <name type="scientific">Mytilus edulis</name>
    <name type="common">Blue mussel</name>
    <dbReference type="NCBI Taxonomy" id="6550"/>
    <lineage>
        <taxon>Eukaryota</taxon>
        <taxon>Metazoa</taxon>
        <taxon>Spiralia</taxon>
        <taxon>Lophotrochozoa</taxon>
        <taxon>Mollusca</taxon>
        <taxon>Bivalvia</taxon>
        <taxon>Autobranchia</taxon>
        <taxon>Pteriomorphia</taxon>
        <taxon>Mytilida</taxon>
        <taxon>Mytiloidea</taxon>
        <taxon>Mytilidae</taxon>
        <taxon>Mytilinae</taxon>
        <taxon>Mytilus</taxon>
    </lineage>
</organism>
<gene>
    <name evidence="4" type="ORF">MEDL_65774</name>
</gene>
<evidence type="ECO:0000256" key="1">
    <source>
        <dbReference type="SAM" id="MobiDB-lite"/>
    </source>
</evidence>
<evidence type="ECO:0000256" key="3">
    <source>
        <dbReference type="SAM" id="SignalP"/>
    </source>
</evidence>
<accession>A0A8S3VKY1</accession>
<feature type="signal peptide" evidence="3">
    <location>
        <begin position="1"/>
        <end position="23"/>
    </location>
</feature>
<dbReference type="EMBL" id="CAJPWZ010003236">
    <property type="protein sequence ID" value="CAG2254289.1"/>
    <property type="molecule type" value="Genomic_DNA"/>
</dbReference>
<feature type="region of interest" description="Disordered" evidence="1">
    <location>
        <begin position="102"/>
        <end position="121"/>
    </location>
</feature>